<proteinExistence type="predicted"/>
<keyword evidence="1 2" id="KW-0597">Phosphoprotein</keyword>
<protein>
    <recommendedName>
        <fullName evidence="3">Response regulatory domain-containing protein</fullName>
    </recommendedName>
</protein>
<evidence type="ECO:0000313" key="4">
    <source>
        <dbReference type="EMBL" id="OEJ69082.1"/>
    </source>
</evidence>
<dbReference type="STRING" id="28181.BEN30_04800"/>
<dbReference type="PROSITE" id="PS50110">
    <property type="entry name" value="RESPONSE_REGULATORY"/>
    <property type="match status" value="1"/>
</dbReference>
<dbReference type="AlphaFoldDB" id="A0A1E5QAY7"/>
<keyword evidence="5" id="KW-1185">Reference proteome</keyword>
<dbReference type="GO" id="GO:0000160">
    <property type="term" value="P:phosphorelay signal transduction system"/>
    <property type="evidence" value="ECO:0007669"/>
    <property type="project" value="InterPro"/>
</dbReference>
<sequence>MSRILVIDDDKFVRASIRAVLESVGHEVFDAGDADVGISQQHINPFDIAIVDLVMPKKEGLETIHELKQDFPDLPIIAISGGGAIVKKNFIQAAEAFGATTTLEKPFGGDELLNAISFAVSDGVKPNTSTSASA</sequence>
<evidence type="ECO:0000256" key="1">
    <source>
        <dbReference type="ARBA" id="ARBA00022553"/>
    </source>
</evidence>
<dbReference type="OrthoDB" id="5456285at2"/>
<dbReference type="SUPFAM" id="SSF52172">
    <property type="entry name" value="CheY-like"/>
    <property type="match status" value="1"/>
</dbReference>
<dbReference type="Proteomes" id="UP000095347">
    <property type="component" value="Unassembled WGS sequence"/>
</dbReference>
<organism evidence="4 5">
    <name type="scientific">Magnetovibrio blakemorei</name>
    <dbReference type="NCBI Taxonomy" id="28181"/>
    <lineage>
        <taxon>Bacteria</taxon>
        <taxon>Pseudomonadati</taxon>
        <taxon>Pseudomonadota</taxon>
        <taxon>Alphaproteobacteria</taxon>
        <taxon>Rhodospirillales</taxon>
        <taxon>Magnetovibrionaceae</taxon>
        <taxon>Magnetovibrio</taxon>
    </lineage>
</organism>
<feature type="modified residue" description="4-aspartylphosphate" evidence="2">
    <location>
        <position position="52"/>
    </location>
</feature>
<reference evidence="5" key="1">
    <citation type="submission" date="2016-07" db="EMBL/GenBank/DDBJ databases">
        <authorList>
            <person name="Florea S."/>
            <person name="Webb J.S."/>
            <person name="Jaromczyk J."/>
            <person name="Schardl C.L."/>
        </authorList>
    </citation>
    <scope>NUCLEOTIDE SEQUENCE [LARGE SCALE GENOMIC DNA]</scope>
    <source>
        <strain evidence="5">MV-1</strain>
    </source>
</reference>
<feature type="domain" description="Response regulatory" evidence="3">
    <location>
        <begin position="3"/>
        <end position="120"/>
    </location>
</feature>
<dbReference type="PANTHER" id="PTHR44591:SF23">
    <property type="entry name" value="CHEY SUBFAMILY"/>
    <property type="match status" value="1"/>
</dbReference>
<dbReference type="Gene3D" id="3.40.50.2300">
    <property type="match status" value="1"/>
</dbReference>
<dbReference type="SMART" id="SM00448">
    <property type="entry name" value="REC"/>
    <property type="match status" value="1"/>
</dbReference>
<dbReference type="InterPro" id="IPR011006">
    <property type="entry name" value="CheY-like_superfamily"/>
</dbReference>
<name>A0A1E5QAY7_9PROT</name>
<dbReference type="InterPro" id="IPR050595">
    <property type="entry name" value="Bact_response_regulator"/>
</dbReference>
<gene>
    <name evidence="4" type="ORF">BEN30_04800</name>
</gene>
<dbReference type="InterPro" id="IPR001789">
    <property type="entry name" value="Sig_transdc_resp-reg_receiver"/>
</dbReference>
<dbReference type="PANTHER" id="PTHR44591">
    <property type="entry name" value="STRESS RESPONSE REGULATOR PROTEIN 1"/>
    <property type="match status" value="1"/>
</dbReference>
<evidence type="ECO:0000313" key="5">
    <source>
        <dbReference type="Proteomes" id="UP000095347"/>
    </source>
</evidence>
<dbReference type="EMBL" id="MCGG01000009">
    <property type="protein sequence ID" value="OEJ69082.1"/>
    <property type="molecule type" value="Genomic_DNA"/>
</dbReference>
<dbReference type="Pfam" id="PF00072">
    <property type="entry name" value="Response_reg"/>
    <property type="match status" value="1"/>
</dbReference>
<evidence type="ECO:0000259" key="3">
    <source>
        <dbReference type="PROSITE" id="PS50110"/>
    </source>
</evidence>
<accession>A0A1E5QAY7</accession>
<comment type="caution">
    <text evidence="4">The sequence shown here is derived from an EMBL/GenBank/DDBJ whole genome shotgun (WGS) entry which is preliminary data.</text>
</comment>
<evidence type="ECO:0000256" key="2">
    <source>
        <dbReference type="PROSITE-ProRule" id="PRU00169"/>
    </source>
</evidence>
<dbReference type="CDD" id="cd00156">
    <property type="entry name" value="REC"/>
    <property type="match status" value="1"/>
</dbReference>
<dbReference type="RefSeq" id="WP_069956935.1">
    <property type="nucleotide sequence ID" value="NZ_MCGG01000009.1"/>
</dbReference>